<keyword evidence="6" id="KW-0547">Nucleotide-binding</keyword>
<dbReference type="OrthoDB" id="9805698at2"/>
<keyword evidence="7" id="KW-0460">Magnesium</keyword>
<evidence type="ECO:0000256" key="1">
    <source>
        <dbReference type="ARBA" id="ARBA00001946"/>
    </source>
</evidence>
<gene>
    <name evidence="13" type="ORF">ATL39_2025</name>
</gene>
<comment type="cofactor">
    <cofactor evidence="1">
        <name>Mg(2+)</name>
        <dbReference type="ChEBI" id="CHEBI:18420"/>
    </cofactor>
</comment>
<dbReference type="RefSeq" id="WP_120193226.1">
    <property type="nucleotide sequence ID" value="NZ_RAPK01000009.1"/>
</dbReference>
<dbReference type="InterPro" id="IPR050264">
    <property type="entry name" value="Bact_CCA-adding_enz_type3_sf"/>
</dbReference>
<evidence type="ECO:0000256" key="7">
    <source>
        <dbReference type="ARBA" id="ARBA00022842"/>
    </source>
</evidence>
<dbReference type="GO" id="GO:0008033">
    <property type="term" value="P:tRNA processing"/>
    <property type="evidence" value="ECO:0007669"/>
    <property type="project" value="UniProtKB-KW"/>
</dbReference>
<comment type="caution">
    <text evidence="13">The sequence shown here is derived from an EMBL/GenBank/DDBJ whole genome shotgun (WGS) entry which is preliminary data.</text>
</comment>
<accession>A0A419V2T5</accession>
<evidence type="ECO:0000259" key="11">
    <source>
        <dbReference type="Pfam" id="PF12627"/>
    </source>
</evidence>
<evidence type="ECO:0000313" key="13">
    <source>
        <dbReference type="EMBL" id="RKD72829.1"/>
    </source>
</evidence>
<dbReference type="EMBL" id="RAPK01000009">
    <property type="protein sequence ID" value="RKD72829.1"/>
    <property type="molecule type" value="Genomic_DNA"/>
</dbReference>
<dbReference type="GO" id="GO:0016779">
    <property type="term" value="F:nucleotidyltransferase activity"/>
    <property type="evidence" value="ECO:0007669"/>
    <property type="project" value="UniProtKB-KW"/>
</dbReference>
<feature type="domain" description="CCA-adding enzyme C-terminal" evidence="12">
    <location>
        <begin position="236"/>
        <end position="375"/>
    </location>
</feature>
<keyword evidence="3" id="KW-0819">tRNA processing</keyword>
<dbReference type="InterPro" id="IPR032810">
    <property type="entry name" value="CCA-adding_enz_C"/>
</dbReference>
<evidence type="ECO:0000313" key="14">
    <source>
        <dbReference type="Proteomes" id="UP000285120"/>
    </source>
</evidence>
<feature type="domain" description="Poly A polymerase head" evidence="10">
    <location>
        <begin position="91"/>
        <end position="128"/>
    </location>
</feature>
<reference evidence="13 14" key="1">
    <citation type="submission" date="2018-09" db="EMBL/GenBank/DDBJ databases">
        <title>Genomic Encyclopedia of Archaeal and Bacterial Type Strains, Phase II (KMG-II): from individual species to whole genera.</title>
        <authorList>
            <person name="Goeker M."/>
        </authorList>
    </citation>
    <scope>NUCLEOTIDE SEQUENCE [LARGE SCALE GENOMIC DNA]</scope>
    <source>
        <strain evidence="13 14">DSM 17008</strain>
    </source>
</reference>
<dbReference type="Proteomes" id="UP000285120">
    <property type="component" value="Unassembled WGS sequence"/>
</dbReference>
<protein>
    <submittedName>
        <fullName evidence="13">tRNA nucleotidyltransferase (CCA-adding enzyme)</fullName>
    </submittedName>
</protein>
<dbReference type="Gene3D" id="1.10.110.30">
    <property type="match status" value="1"/>
</dbReference>
<dbReference type="GO" id="GO:0046872">
    <property type="term" value="F:metal ion binding"/>
    <property type="evidence" value="ECO:0007669"/>
    <property type="project" value="UniProtKB-KW"/>
</dbReference>
<keyword evidence="8 9" id="KW-0694">RNA-binding</keyword>
<keyword evidence="14" id="KW-1185">Reference proteome</keyword>
<dbReference type="GO" id="GO:0000049">
    <property type="term" value="F:tRNA binding"/>
    <property type="evidence" value="ECO:0007669"/>
    <property type="project" value="TreeGrafter"/>
</dbReference>
<dbReference type="Gene3D" id="1.10.246.80">
    <property type="match status" value="1"/>
</dbReference>
<dbReference type="Pfam" id="PF13735">
    <property type="entry name" value="tRNA_NucTran2_2"/>
    <property type="match status" value="1"/>
</dbReference>
<dbReference type="Pfam" id="PF01743">
    <property type="entry name" value="PolyA_pol"/>
    <property type="match status" value="2"/>
</dbReference>
<dbReference type="InterPro" id="IPR032828">
    <property type="entry name" value="PolyA_RNA-bd"/>
</dbReference>
<evidence type="ECO:0000256" key="5">
    <source>
        <dbReference type="ARBA" id="ARBA00022723"/>
    </source>
</evidence>
<evidence type="ECO:0000256" key="2">
    <source>
        <dbReference type="ARBA" id="ARBA00022679"/>
    </source>
</evidence>
<dbReference type="Gene3D" id="1.20.58.560">
    <property type="match status" value="1"/>
</dbReference>
<keyword evidence="5" id="KW-0479">Metal-binding</keyword>
<name>A0A419V2T5_9BACL</name>
<proteinExistence type="inferred from homology"/>
<evidence type="ECO:0000256" key="4">
    <source>
        <dbReference type="ARBA" id="ARBA00022695"/>
    </source>
</evidence>
<dbReference type="Gene3D" id="3.30.460.10">
    <property type="entry name" value="Beta Polymerase, domain 2"/>
    <property type="match status" value="1"/>
</dbReference>
<evidence type="ECO:0000256" key="9">
    <source>
        <dbReference type="RuleBase" id="RU003953"/>
    </source>
</evidence>
<evidence type="ECO:0000259" key="10">
    <source>
        <dbReference type="Pfam" id="PF01743"/>
    </source>
</evidence>
<evidence type="ECO:0000256" key="6">
    <source>
        <dbReference type="ARBA" id="ARBA00022741"/>
    </source>
</evidence>
<dbReference type="InterPro" id="IPR002646">
    <property type="entry name" value="PolA_pol_head_dom"/>
</dbReference>
<dbReference type="SUPFAM" id="SSF81891">
    <property type="entry name" value="Poly A polymerase C-terminal region-like"/>
    <property type="match status" value="1"/>
</dbReference>
<dbReference type="GO" id="GO:0000166">
    <property type="term" value="F:nucleotide binding"/>
    <property type="evidence" value="ECO:0007669"/>
    <property type="project" value="UniProtKB-KW"/>
</dbReference>
<keyword evidence="4" id="KW-0548">Nucleotidyltransferase</keyword>
<dbReference type="SUPFAM" id="SSF81301">
    <property type="entry name" value="Nucleotidyltransferase"/>
    <property type="match status" value="1"/>
</dbReference>
<keyword evidence="2 9" id="KW-0808">Transferase</keyword>
<dbReference type="Pfam" id="PF12627">
    <property type="entry name" value="PolyA_pol_RNAbd"/>
    <property type="match status" value="1"/>
</dbReference>
<sequence length="389" mass="44408">MGKAYNEAVTFLSLLKKHDITGWLVGGCVRDWIKNGRDYMPRDLDITVNASAEEIKLIFNRAHRMSNRHETAVLHHRGHVYELTALKGAGISEDLAARDFTCNAMAVDVNGNLLDPYDGAEAVHSGFIKAVDPSRCFREDPLRILRALRFVSQFGWSMDSRTEAACIKEIKELRGTAVERIKDECSLLLQGSFAERALRMADTFRLFEHLPEPVQAGPLCLWRYQINKLDDGLMRWAGLFLILYGGKGSAVLGSWSFSNKWKKELRHLLEAVKNHDYKQDSYTLFRAGREQAVRGYLLHQWKYDYTPSEKELESFYARLDALPIKTKKDLALDGKDILRHFPDLSSAHYGRLLYVLEKKVVIGEIANKKEQLLEEAAIFVKERGKESDA</sequence>
<evidence type="ECO:0000259" key="12">
    <source>
        <dbReference type="Pfam" id="PF13735"/>
    </source>
</evidence>
<feature type="domain" description="tRNA nucleotidyltransferase/poly(A) polymerase RNA and SrmB- binding" evidence="11">
    <location>
        <begin position="157"/>
        <end position="212"/>
    </location>
</feature>
<evidence type="ECO:0000256" key="3">
    <source>
        <dbReference type="ARBA" id="ARBA00022694"/>
    </source>
</evidence>
<dbReference type="AlphaFoldDB" id="A0A419V2T5"/>
<organism evidence="13 14">
    <name type="scientific">Sinobaca qinghaiensis</name>
    <dbReference type="NCBI Taxonomy" id="342944"/>
    <lineage>
        <taxon>Bacteria</taxon>
        <taxon>Bacillati</taxon>
        <taxon>Bacillota</taxon>
        <taxon>Bacilli</taxon>
        <taxon>Bacillales</taxon>
        <taxon>Sporolactobacillaceae</taxon>
        <taxon>Sinobaca</taxon>
    </lineage>
</organism>
<dbReference type="PANTHER" id="PTHR46173:SF1">
    <property type="entry name" value="CCA TRNA NUCLEOTIDYLTRANSFERASE 1, MITOCHONDRIAL"/>
    <property type="match status" value="1"/>
</dbReference>
<evidence type="ECO:0000256" key="8">
    <source>
        <dbReference type="ARBA" id="ARBA00022884"/>
    </source>
</evidence>
<dbReference type="InterPro" id="IPR043519">
    <property type="entry name" value="NT_sf"/>
</dbReference>
<comment type="similarity">
    <text evidence="9">Belongs to the tRNA nucleotidyltransferase/poly(A) polymerase family.</text>
</comment>
<feature type="domain" description="Poly A polymerase head" evidence="10">
    <location>
        <begin position="23"/>
        <end position="87"/>
    </location>
</feature>
<dbReference type="PANTHER" id="PTHR46173">
    <property type="entry name" value="CCA TRNA NUCLEOTIDYLTRANSFERASE 1, MITOCHONDRIAL"/>
    <property type="match status" value="1"/>
</dbReference>